<dbReference type="AlphaFoldDB" id="A0A1M3KV50"/>
<evidence type="ECO:0000313" key="1">
    <source>
        <dbReference type="EMBL" id="OJX56348.1"/>
    </source>
</evidence>
<dbReference type="EMBL" id="MKVH01000025">
    <property type="protein sequence ID" value="OJX56348.1"/>
    <property type="molecule type" value="Genomic_DNA"/>
</dbReference>
<proteinExistence type="predicted"/>
<evidence type="ECO:0000313" key="2">
    <source>
        <dbReference type="Proteomes" id="UP000184233"/>
    </source>
</evidence>
<name>A0A1M3KV50_9BACT</name>
<organism evidence="1 2">
    <name type="scientific">Candidatus Kapaibacterium thiocyanatum</name>
    <dbReference type="NCBI Taxonomy" id="1895771"/>
    <lineage>
        <taxon>Bacteria</taxon>
        <taxon>Pseudomonadati</taxon>
        <taxon>Candidatus Kapaibacteriota</taxon>
        <taxon>Candidatus Kapaibacteriia</taxon>
        <taxon>Candidatus Kapaibacteriales</taxon>
        <taxon>Candidatus Kapaibacteriaceae</taxon>
        <taxon>Candidatus Kapaibacterium</taxon>
    </lineage>
</organism>
<comment type="caution">
    <text evidence="1">The sequence shown here is derived from an EMBL/GenBank/DDBJ whole genome shotgun (WGS) entry which is preliminary data.</text>
</comment>
<protein>
    <submittedName>
        <fullName evidence="1">Uncharacterized protein</fullName>
    </submittedName>
</protein>
<sequence>MEFSPIYPNWIIGSLYNTRVYISCQPEQEASEQVTCTYRNDCSADYDLTLPGWFYYWPDIDKPVFTVEAGPGNWP</sequence>
<dbReference type="STRING" id="1895771.BGO89_13525"/>
<gene>
    <name evidence="1" type="ORF">BGO89_13525</name>
</gene>
<dbReference type="Proteomes" id="UP000184233">
    <property type="component" value="Unassembled WGS sequence"/>
</dbReference>
<accession>A0A1M3KV50</accession>
<reference evidence="1 2" key="1">
    <citation type="submission" date="2016-09" db="EMBL/GenBank/DDBJ databases">
        <title>Genome-resolved meta-omics ties microbial dynamics to process performance in biotechnology for thiocyanate degradation.</title>
        <authorList>
            <person name="Kantor R.S."/>
            <person name="Huddy R.J."/>
            <person name="Iyer R."/>
            <person name="Thomas B.C."/>
            <person name="Brown C.T."/>
            <person name="Anantharaman K."/>
            <person name="Tringe S."/>
            <person name="Hettich R.L."/>
            <person name="Harrison S.T."/>
            <person name="Banfield J.F."/>
        </authorList>
    </citation>
    <scope>NUCLEOTIDE SEQUENCE [LARGE SCALE GENOMIC DNA]</scope>
    <source>
        <strain evidence="1">59-99</strain>
    </source>
</reference>